<evidence type="ECO:0000313" key="2">
    <source>
        <dbReference type="EMBL" id="PWJ44129.1"/>
    </source>
</evidence>
<sequence length="103" mass="12045">MRNRNTNGQDWRQDQIDAVWKKAKPILGYSPNEYRRDVCGGIIRYTEYGNEKSEWGWEIDHIKPTVIGGDDELTNLQALNWQNNKVKGNDYPSYTYAVKHVNV</sequence>
<dbReference type="GO" id="GO:0003676">
    <property type="term" value="F:nucleic acid binding"/>
    <property type="evidence" value="ECO:0007669"/>
    <property type="project" value="InterPro"/>
</dbReference>
<name>A0A315ZG57_SEDFL</name>
<accession>A0A315ZG57</accession>
<dbReference type="EMBL" id="QGDO01000001">
    <property type="protein sequence ID" value="PWJ44129.1"/>
    <property type="molecule type" value="Genomic_DNA"/>
</dbReference>
<dbReference type="Proteomes" id="UP000245535">
    <property type="component" value="Unassembled WGS sequence"/>
</dbReference>
<keyword evidence="2" id="KW-0255">Endonuclease</keyword>
<keyword evidence="3" id="KW-1185">Reference proteome</keyword>
<keyword evidence="2" id="KW-0540">Nuclease</keyword>
<comment type="caution">
    <text evidence="2">The sequence shown here is derived from an EMBL/GenBank/DDBJ whole genome shotgun (WGS) entry which is preliminary data.</text>
</comment>
<dbReference type="GO" id="GO:0008270">
    <property type="term" value="F:zinc ion binding"/>
    <property type="evidence" value="ECO:0007669"/>
    <property type="project" value="InterPro"/>
</dbReference>
<proteinExistence type="predicted"/>
<protein>
    <submittedName>
        <fullName evidence="2">HNH endonuclease</fullName>
    </submittedName>
</protein>
<evidence type="ECO:0000259" key="1">
    <source>
        <dbReference type="Pfam" id="PF01844"/>
    </source>
</evidence>
<dbReference type="CDD" id="cd00085">
    <property type="entry name" value="HNHc"/>
    <property type="match status" value="1"/>
</dbReference>
<dbReference type="InterPro" id="IPR002711">
    <property type="entry name" value="HNH"/>
</dbReference>
<evidence type="ECO:0000313" key="3">
    <source>
        <dbReference type="Proteomes" id="UP000245535"/>
    </source>
</evidence>
<dbReference type="InterPro" id="IPR003615">
    <property type="entry name" value="HNH_nuc"/>
</dbReference>
<dbReference type="RefSeq" id="WP_109615644.1">
    <property type="nucleotide sequence ID" value="NZ_QGDO01000001.1"/>
</dbReference>
<dbReference type="AlphaFoldDB" id="A0A315ZG57"/>
<gene>
    <name evidence="2" type="ORF">BC781_101479</name>
</gene>
<organism evidence="2 3">
    <name type="scientific">Sediminitomix flava</name>
    <dbReference type="NCBI Taxonomy" id="379075"/>
    <lineage>
        <taxon>Bacteria</taxon>
        <taxon>Pseudomonadati</taxon>
        <taxon>Bacteroidota</taxon>
        <taxon>Cytophagia</taxon>
        <taxon>Cytophagales</taxon>
        <taxon>Flammeovirgaceae</taxon>
        <taxon>Sediminitomix</taxon>
    </lineage>
</organism>
<keyword evidence="2" id="KW-0378">Hydrolase</keyword>
<reference evidence="2 3" key="1">
    <citation type="submission" date="2018-03" db="EMBL/GenBank/DDBJ databases">
        <title>Genomic Encyclopedia of Archaeal and Bacterial Type Strains, Phase II (KMG-II): from individual species to whole genera.</title>
        <authorList>
            <person name="Goeker M."/>
        </authorList>
    </citation>
    <scope>NUCLEOTIDE SEQUENCE [LARGE SCALE GENOMIC DNA]</scope>
    <source>
        <strain evidence="2 3">DSM 28229</strain>
    </source>
</reference>
<dbReference type="OrthoDB" id="9802901at2"/>
<dbReference type="GO" id="GO:0004519">
    <property type="term" value="F:endonuclease activity"/>
    <property type="evidence" value="ECO:0007669"/>
    <property type="project" value="UniProtKB-KW"/>
</dbReference>
<dbReference type="Pfam" id="PF01844">
    <property type="entry name" value="HNH"/>
    <property type="match status" value="1"/>
</dbReference>
<feature type="domain" description="HNH" evidence="1">
    <location>
        <begin position="57"/>
        <end position="89"/>
    </location>
</feature>
<dbReference type="Gene3D" id="1.10.30.50">
    <property type="match status" value="1"/>
</dbReference>